<proteinExistence type="predicted"/>
<protein>
    <submittedName>
        <fullName evidence="1">Uncharacterized protein</fullName>
    </submittedName>
</protein>
<reference evidence="1" key="1">
    <citation type="journal article" date="2014" name="Front. Microbiol.">
        <title>High frequency of phylogenetically diverse reductive dehalogenase-homologous genes in deep subseafloor sedimentary metagenomes.</title>
        <authorList>
            <person name="Kawai M."/>
            <person name="Futagami T."/>
            <person name="Toyoda A."/>
            <person name="Takaki Y."/>
            <person name="Nishi S."/>
            <person name="Hori S."/>
            <person name="Arai W."/>
            <person name="Tsubouchi T."/>
            <person name="Morono Y."/>
            <person name="Uchiyama I."/>
            <person name="Ito T."/>
            <person name="Fujiyama A."/>
            <person name="Inagaki F."/>
            <person name="Takami H."/>
        </authorList>
    </citation>
    <scope>NUCLEOTIDE SEQUENCE</scope>
    <source>
        <strain evidence="1">Expedition CK06-06</strain>
    </source>
</reference>
<accession>X1NBK6</accession>
<evidence type="ECO:0000313" key="1">
    <source>
        <dbReference type="EMBL" id="GAI27546.1"/>
    </source>
</evidence>
<sequence length="167" mass="18406">NRDESDPVEAVFEPGDVIATEVDLSEGWNLISLPLIPDDSSIDNMLVGTSDSVDKIWMYKAEYADDDIDNNGDGVIDESTEPWLSYAPGAPEDLTDMVDGDGYWIDMIEAETLVVRGVEFVAGPSAPPTYHVVEGWNLIGFKSVTTAPADDYLRSIFEDYAQLFSWS</sequence>
<gene>
    <name evidence="1" type="ORF">S06H3_36018</name>
</gene>
<dbReference type="AlphaFoldDB" id="X1NBK6"/>
<feature type="non-terminal residue" evidence="1">
    <location>
        <position position="1"/>
    </location>
</feature>
<dbReference type="EMBL" id="BARV01021781">
    <property type="protein sequence ID" value="GAI27546.1"/>
    <property type="molecule type" value="Genomic_DNA"/>
</dbReference>
<organism evidence="1">
    <name type="scientific">marine sediment metagenome</name>
    <dbReference type="NCBI Taxonomy" id="412755"/>
    <lineage>
        <taxon>unclassified sequences</taxon>
        <taxon>metagenomes</taxon>
        <taxon>ecological metagenomes</taxon>
    </lineage>
</organism>
<comment type="caution">
    <text evidence="1">The sequence shown here is derived from an EMBL/GenBank/DDBJ whole genome shotgun (WGS) entry which is preliminary data.</text>
</comment>
<name>X1NBK6_9ZZZZ</name>